<dbReference type="InterPro" id="IPR001216">
    <property type="entry name" value="P-phosphate_BS"/>
</dbReference>
<proteinExistence type="inferred from homology"/>
<dbReference type="InterPro" id="IPR036052">
    <property type="entry name" value="TrpB-like_PALP_sf"/>
</dbReference>
<comment type="cofactor">
    <cofactor evidence="1">
        <name>pyridoxal 5'-phosphate</name>
        <dbReference type="ChEBI" id="CHEBI:597326"/>
    </cofactor>
</comment>
<keyword evidence="3" id="KW-0663">Pyridoxal phosphate</keyword>
<evidence type="ECO:0000313" key="5">
    <source>
        <dbReference type="EMBL" id="TCK22623.1"/>
    </source>
</evidence>
<name>A0A4R1HNF3_PSEEN</name>
<dbReference type="AlphaFoldDB" id="A0A4R1HNF3"/>
<dbReference type="PANTHER" id="PTHR10314">
    <property type="entry name" value="CYSTATHIONINE BETA-SYNTHASE"/>
    <property type="match status" value="1"/>
</dbReference>
<organism evidence="5 6">
    <name type="scientific">Pseudonocardia endophytica</name>
    <dbReference type="NCBI Taxonomy" id="401976"/>
    <lineage>
        <taxon>Bacteria</taxon>
        <taxon>Bacillati</taxon>
        <taxon>Actinomycetota</taxon>
        <taxon>Actinomycetes</taxon>
        <taxon>Pseudonocardiales</taxon>
        <taxon>Pseudonocardiaceae</taxon>
        <taxon>Pseudonocardia</taxon>
    </lineage>
</organism>
<protein>
    <submittedName>
        <fullName evidence="5">Cystathionine beta-synthase</fullName>
    </submittedName>
</protein>
<dbReference type="InterPro" id="IPR050214">
    <property type="entry name" value="Cys_Synth/Cystath_Beta-Synth"/>
</dbReference>
<dbReference type="SUPFAM" id="SSF53686">
    <property type="entry name" value="Tryptophan synthase beta subunit-like PLP-dependent enzymes"/>
    <property type="match status" value="1"/>
</dbReference>
<comment type="similarity">
    <text evidence="2">Belongs to the cysteine synthase/cystathionine beta-synthase family.</text>
</comment>
<dbReference type="GO" id="GO:0016765">
    <property type="term" value="F:transferase activity, transferring alkyl or aryl (other than methyl) groups"/>
    <property type="evidence" value="ECO:0007669"/>
    <property type="project" value="UniProtKB-ARBA"/>
</dbReference>
<evidence type="ECO:0000256" key="2">
    <source>
        <dbReference type="ARBA" id="ARBA00007103"/>
    </source>
</evidence>
<sequence>MGDVSGPVFDSVLDGVGATPLVRLRRIVPDGGAEVWVKTEWTNPGGSVKDRAALAMVLEAEQSGALRPDGVIVEGTSGNTGIGLAMVAAARGYRSIFVIPDRTTTEKVSLLRAYGAEVIKTPGLVPLEDPRHVKKLAATIARDTPGGWLADQYGNAANPDVHERTTGPEIWGQTAGRVTHLVAGIGTGGTITGTGRYLKRVGGVTVIGADPETSRYGGGDGSPYYVEAVGHYLHPLTGEDDWPAVYDTSLPDRIERIADGESLRTVRRLAREEGLLVGGSAGTAVAAALRLAASTGPDAVIVAVLPDSGRIYLSKYFDDGWLTTLGFLDAGTGPLVRDVLGPYEPGLLVADATTTVAELRSTLDRLDDPPSSVTVVQPRRTDATSWSVPDVLGSIRHDGLAGLVAGDRVGTCAGPPPATVGHGEDAVAVRARLSGLAPSDPVLVLVDGRAVTQVERSTLG</sequence>
<evidence type="ECO:0000256" key="3">
    <source>
        <dbReference type="ARBA" id="ARBA00022898"/>
    </source>
</evidence>
<dbReference type="CDD" id="cd01561">
    <property type="entry name" value="CBS_like"/>
    <property type="match status" value="1"/>
</dbReference>
<dbReference type="Gene3D" id="3.40.50.1100">
    <property type="match status" value="2"/>
</dbReference>
<dbReference type="FunFam" id="3.40.50.1100:FF:000003">
    <property type="entry name" value="Cystathionine beta-synthase"/>
    <property type="match status" value="1"/>
</dbReference>
<dbReference type="EMBL" id="SMFZ01000002">
    <property type="protein sequence ID" value="TCK22623.1"/>
    <property type="molecule type" value="Genomic_DNA"/>
</dbReference>
<dbReference type="Pfam" id="PF00291">
    <property type="entry name" value="PALP"/>
    <property type="match status" value="1"/>
</dbReference>
<evidence type="ECO:0000313" key="6">
    <source>
        <dbReference type="Proteomes" id="UP000295560"/>
    </source>
</evidence>
<feature type="domain" description="Tryptophan synthase beta chain-like PALP" evidence="4">
    <location>
        <begin position="13"/>
        <end position="307"/>
    </location>
</feature>
<keyword evidence="6" id="KW-1185">Reference proteome</keyword>
<reference evidence="5 6" key="1">
    <citation type="submission" date="2019-03" db="EMBL/GenBank/DDBJ databases">
        <title>Sequencing the genomes of 1000 actinobacteria strains.</title>
        <authorList>
            <person name="Klenk H.-P."/>
        </authorList>
    </citation>
    <scope>NUCLEOTIDE SEQUENCE [LARGE SCALE GENOMIC DNA]</scope>
    <source>
        <strain evidence="5 6">DSM 44969</strain>
    </source>
</reference>
<gene>
    <name evidence="5" type="ORF">EV378_6631</name>
</gene>
<dbReference type="GO" id="GO:0006535">
    <property type="term" value="P:cysteine biosynthetic process from serine"/>
    <property type="evidence" value="ECO:0007669"/>
    <property type="project" value="InterPro"/>
</dbReference>
<dbReference type="PROSITE" id="PS00901">
    <property type="entry name" value="CYS_SYNTHASE"/>
    <property type="match status" value="1"/>
</dbReference>
<accession>A0A4R1HNF3</accession>
<evidence type="ECO:0000256" key="1">
    <source>
        <dbReference type="ARBA" id="ARBA00001933"/>
    </source>
</evidence>
<evidence type="ECO:0000259" key="4">
    <source>
        <dbReference type="Pfam" id="PF00291"/>
    </source>
</evidence>
<dbReference type="InterPro" id="IPR001926">
    <property type="entry name" value="TrpB-like_PALP"/>
</dbReference>
<comment type="caution">
    <text evidence="5">The sequence shown here is derived from an EMBL/GenBank/DDBJ whole genome shotgun (WGS) entry which is preliminary data.</text>
</comment>
<dbReference type="Proteomes" id="UP000295560">
    <property type="component" value="Unassembled WGS sequence"/>
</dbReference>